<accession>A0ABX0T3J5</accession>
<name>A0ABX0T3J5_9MICO</name>
<reference evidence="3 4" key="1">
    <citation type="submission" date="2020-03" db="EMBL/GenBank/DDBJ databases">
        <title>Above-ground endophytic microbial communities from plants in different locations in the United States.</title>
        <authorList>
            <person name="Frank C."/>
        </authorList>
    </citation>
    <scope>NUCLEOTIDE SEQUENCE [LARGE SCALE GENOMIC DNA]</scope>
    <source>
        <strain evidence="3 4">WW7</strain>
    </source>
</reference>
<evidence type="ECO:0000256" key="1">
    <source>
        <dbReference type="SAM" id="MobiDB-lite"/>
    </source>
</evidence>
<evidence type="ECO:0000313" key="3">
    <source>
        <dbReference type="EMBL" id="NII40046.1"/>
    </source>
</evidence>
<evidence type="ECO:0000313" key="4">
    <source>
        <dbReference type="Proteomes" id="UP001318300"/>
    </source>
</evidence>
<evidence type="ECO:0000256" key="2">
    <source>
        <dbReference type="SAM" id="SignalP"/>
    </source>
</evidence>
<keyword evidence="4" id="KW-1185">Reference proteome</keyword>
<sequence>MPLRPRRPATLVAVLALGVALTAVTGCSSTETGPRAEAADRTPTAATGAPSTPSNTSGPTGTSPIVFAFTCTVGDGPSVETYTTSSAVWEDGRTSCTAAPITGTVPSAQQQSALDAAAGDATLEQLAAGCAVSGTGPWRAPIATVEQEHVASGLERYCPGHPDIDRLRAALAAHRG</sequence>
<feature type="compositionally biased region" description="Low complexity" evidence="1">
    <location>
        <begin position="42"/>
        <end position="61"/>
    </location>
</feature>
<gene>
    <name evidence="3" type="ORF">E9228_000665</name>
</gene>
<feature type="chain" id="PRO_5046914925" description="DUF3761 domain-containing protein" evidence="2">
    <location>
        <begin position="26"/>
        <end position="176"/>
    </location>
</feature>
<organism evidence="3 4">
    <name type="scientific">Curtobacterium salicis</name>
    <dbReference type="NCBI Taxonomy" id="1779862"/>
    <lineage>
        <taxon>Bacteria</taxon>
        <taxon>Bacillati</taxon>
        <taxon>Actinomycetota</taxon>
        <taxon>Actinomycetes</taxon>
        <taxon>Micrococcales</taxon>
        <taxon>Microbacteriaceae</taxon>
        <taxon>Curtobacterium</taxon>
    </lineage>
</organism>
<protein>
    <recommendedName>
        <fullName evidence="5">DUF3761 domain-containing protein</fullName>
    </recommendedName>
</protein>
<feature type="region of interest" description="Disordered" evidence="1">
    <location>
        <begin position="26"/>
        <end position="61"/>
    </location>
</feature>
<evidence type="ECO:0008006" key="5">
    <source>
        <dbReference type="Google" id="ProtNLM"/>
    </source>
</evidence>
<dbReference type="PROSITE" id="PS51257">
    <property type="entry name" value="PROKAR_LIPOPROTEIN"/>
    <property type="match status" value="1"/>
</dbReference>
<keyword evidence="2" id="KW-0732">Signal</keyword>
<comment type="caution">
    <text evidence="3">The sequence shown here is derived from an EMBL/GenBank/DDBJ whole genome shotgun (WGS) entry which is preliminary data.</text>
</comment>
<dbReference type="EMBL" id="JAAOYO010000001">
    <property type="protein sequence ID" value="NII40046.1"/>
    <property type="molecule type" value="Genomic_DNA"/>
</dbReference>
<feature type="signal peptide" evidence="2">
    <location>
        <begin position="1"/>
        <end position="25"/>
    </location>
</feature>
<dbReference type="Proteomes" id="UP001318300">
    <property type="component" value="Unassembled WGS sequence"/>
</dbReference>
<proteinExistence type="predicted"/>
<dbReference type="RefSeq" id="WP_166779155.1">
    <property type="nucleotide sequence ID" value="NZ_JAAOYO010000001.1"/>
</dbReference>